<evidence type="ECO:0000313" key="2">
    <source>
        <dbReference type="EMBL" id="ADP95912.1"/>
    </source>
</evidence>
<dbReference type="HOGENOM" id="CLU_1625116_0_0_6"/>
<evidence type="ECO:0000313" key="3">
    <source>
        <dbReference type="Proteomes" id="UP000007077"/>
    </source>
</evidence>
<keyword evidence="1" id="KW-0732">Signal</keyword>
<feature type="chain" id="PRO_5003187129" evidence="1">
    <location>
        <begin position="21"/>
        <end position="164"/>
    </location>
</feature>
<proteinExistence type="predicted"/>
<sequence length="164" mass="18885">MMKKLTLLLLSAGLSTLALADPPEYDRKSLRLATEANARELVEIYYDKAAVGLSDRDLNVFYSRKYRRSLNEVVAQLSQTTGQGTDIEQHRVLELERMNAKCENLTFQDAKTYGSQTRQSELHYLVTNTCVDYVPTIARTIELRYSTDIDSWQIDEVRDRELVE</sequence>
<reference evidence="2 3" key="1">
    <citation type="journal article" date="2010" name="Stand. Genomic Sci.">
        <title>Complete genome sequence of Marinobacter adhaerens type strain (HP15), a diatom-interacting marine microorganism.</title>
        <authorList>
            <person name="Gardes A."/>
            <person name="Kaeppel E."/>
            <person name="Shehzad A."/>
            <person name="Seebah S."/>
            <person name="Teeling H."/>
            <person name="Yarza P."/>
            <person name="Glockner F.O."/>
            <person name="Grossart H.P."/>
            <person name="Ullrich M.S."/>
        </authorList>
    </citation>
    <scope>NUCLEOTIDE SEQUENCE [LARGE SCALE GENOMIC DNA]</scope>
    <source>
        <strain evidence="3">DSM 23420 / HP15</strain>
    </source>
</reference>
<name>E4PJ93_MARAH</name>
<dbReference type="EMBL" id="CP001978">
    <property type="protein sequence ID" value="ADP95912.1"/>
    <property type="molecule type" value="Genomic_DNA"/>
</dbReference>
<dbReference type="KEGG" id="mad:HP15_148"/>
<evidence type="ECO:0000256" key="1">
    <source>
        <dbReference type="SAM" id="SignalP"/>
    </source>
</evidence>
<protein>
    <submittedName>
        <fullName evidence="2">Secreted protein</fullName>
    </submittedName>
</protein>
<organism evidence="2 3">
    <name type="scientific">Marinobacter adhaerens (strain DSM 23420 / HP15)</name>
    <dbReference type="NCBI Taxonomy" id="225937"/>
    <lineage>
        <taxon>Bacteria</taxon>
        <taxon>Pseudomonadati</taxon>
        <taxon>Pseudomonadota</taxon>
        <taxon>Gammaproteobacteria</taxon>
        <taxon>Pseudomonadales</taxon>
        <taxon>Marinobacteraceae</taxon>
        <taxon>Marinobacter</taxon>
    </lineage>
</organism>
<accession>E4PJ93</accession>
<reference evidence="3" key="2">
    <citation type="submission" date="2010-02" db="EMBL/GenBank/DDBJ databases">
        <title>Complete genome sequence of Marinobacter adhaerens type strain (HP15).</title>
        <authorList>
            <person name="Gaerdes A.A.M."/>
            <person name="Kaeppel E."/>
            <person name="Shezad A."/>
            <person name="Seebah S."/>
            <person name="Teeling H."/>
            <person name="Yarza P."/>
            <person name="Gloeckner F.O."/>
            <person name="Ullrich M.S."/>
        </authorList>
    </citation>
    <scope>NUCLEOTIDE SEQUENCE [LARGE SCALE GENOMIC DNA]</scope>
    <source>
        <strain evidence="3">DSM 23420 / HP15</strain>
    </source>
</reference>
<dbReference type="AlphaFoldDB" id="E4PJ93"/>
<dbReference type="PATRIC" id="fig|225937.3.peg.146"/>
<gene>
    <name evidence="2" type="ordered locus">HP15_148</name>
</gene>
<dbReference type="Proteomes" id="UP000007077">
    <property type="component" value="Chromosome"/>
</dbReference>
<dbReference type="STRING" id="225937.HP15_148"/>
<feature type="signal peptide" evidence="1">
    <location>
        <begin position="1"/>
        <end position="20"/>
    </location>
</feature>